<dbReference type="GO" id="GO:0006189">
    <property type="term" value="P:'de novo' IMP biosynthetic process"/>
    <property type="evidence" value="ECO:0007669"/>
    <property type="project" value="UniProtKB-UniRule"/>
</dbReference>
<feature type="region of interest" description="Disordered" evidence="15">
    <location>
        <begin position="303"/>
        <end position="333"/>
    </location>
</feature>
<evidence type="ECO:0000256" key="14">
    <source>
        <dbReference type="HAMAP-Rule" id="MF_00419"/>
    </source>
</evidence>
<feature type="domain" description="Phosphoribosylformylglycinamidine synthase N-terminal" evidence="18">
    <location>
        <begin position="36"/>
        <end position="152"/>
    </location>
</feature>
<dbReference type="OrthoDB" id="9804441at2"/>
<dbReference type="FunFam" id="3.30.1330.10:FF:000002">
    <property type="entry name" value="Phosphoribosylformylglycinamidine synthase"/>
    <property type="match status" value="1"/>
</dbReference>
<keyword evidence="7 14" id="KW-0547">Nucleotide-binding</keyword>
<reference evidence="20 21" key="1">
    <citation type="submission" date="2009-10" db="EMBL/GenBank/DDBJ databases">
        <title>Complete sequence of Halothiobacillus neapolitanus c2.</title>
        <authorList>
            <consortium name="US DOE Joint Genome Institute"/>
            <person name="Lucas S."/>
            <person name="Copeland A."/>
            <person name="Lapidus A."/>
            <person name="Glavina del Rio T."/>
            <person name="Tice H."/>
            <person name="Bruce D."/>
            <person name="Goodwin L."/>
            <person name="Pitluck S."/>
            <person name="Davenport K."/>
            <person name="Brettin T."/>
            <person name="Detter J.C."/>
            <person name="Han C."/>
            <person name="Tapia R."/>
            <person name="Larimer F."/>
            <person name="Land M."/>
            <person name="Hauser L."/>
            <person name="Kyrpides N."/>
            <person name="Mikhailova N."/>
            <person name="Kerfeld C."/>
            <person name="Cannon G."/>
            <person name="Heinhort S."/>
        </authorList>
    </citation>
    <scope>NUCLEOTIDE SEQUENCE [LARGE SCALE GENOMIC DNA]</scope>
    <source>
        <strain evidence="21">ATCC 23641 / c2</strain>
    </source>
</reference>
<gene>
    <name evidence="14" type="primary">purL</name>
    <name evidence="20" type="ordered locus">Hneap_1539</name>
</gene>
<dbReference type="Proteomes" id="UP000009102">
    <property type="component" value="Chromosome"/>
</dbReference>
<proteinExistence type="inferred from homology"/>
<dbReference type="SMART" id="SM01211">
    <property type="entry name" value="GATase_5"/>
    <property type="match status" value="1"/>
</dbReference>
<comment type="similarity">
    <text evidence="3 14">In the N-terminal section; belongs to the FGAMS family.</text>
</comment>
<comment type="pathway">
    <text evidence="2 14">Purine metabolism; IMP biosynthesis via de novo pathway; 5-amino-1-(5-phospho-D-ribosyl)imidazole from N(2)-formyl-N(1)-(5-phospho-D-ribosyl)glycinamide: step 1/2.</text>
</comment>
<feature type="domain" description="PurM-like C-terminal" evidence="16">
    <location>
        <begin position="839"/>
        <end position="974"/>
    </location>
</feature>
<dbReference type="PROSITE" id="PS51273">
    <property type="entry name" value="GATASE_TYPE_1"/>
    <property type="match status" value="1"/>
</dbReference>
<evidence type="ECO:0000256" key="2">
    <source>
        <dbReference type="ARBA" id="ARBA00004920"/>
    </source>
</evidence>
<dbReference type="RefSeq" id="WP_012824403.1">
    <property type="nucleotide sequence ID" value="NC_013422.1"/>
</dbReference>
<protein>
    <recommendedName>
        <fullName evidence="14">Phosphoribosylformylglycinamidine synthase</fullName>
        <shortName evidence="14">FGAM synthase</shortName>
        <shortName evidence="14">FGAMS</shortName>
        <ecNumber evidence="14">6.3.5.3</ecNumber>
    </recommendedName>
    <alternativeName>
        <fullName evidence="14">Formylglycinamide ribonucleotide amidotransferase</fullName>
        <shortName evidence="14">FGAR amidotransferase</shortName>
        <shortName evidence="14">FGAR-AT</shortName>
    </alternativeName>
</protein>
<feature type="binding site" evidence="14">
    <location>
        <position position="890"/>
    </location>
    <ligand>
        <name>Mg(2+)</name>
        <dbReference type="ChEBI" id="CHEBI:18420"/>
    </ligand>
</feature>
<dbReference type="Gene3D" id="3.30.1330.10">
    <property type="entry name" value="PurM-like, N-terminal domain"/>
    <property type="match status" value="2"/>
</dbReference>
<keyword evidence="4 14" id="KW-0963">Cytoplasm</keyword>
<dbReference type="HAMAP" id="MF_00419">
    <property type="entry name" value="PurL_1"/>
    <property type="match status" value="1"/>
</dbReference>
<feature type="active site" evidence="14">
    <location>
        <position position="1263"/>
    </location>
</feature>
<dbReference type="FunFam" id="3.90.650.10:FF:000002">
    <property type="entry name" value="Phosphoribosylformylglycinamidine synthase"/>
    <property type="match status" value="1"/>
</dbReference>
<evidence type="ECO:0000256" key="15">
    <source>
        <dbReference type="SAM" id="MobiDB-lite"/>
    </source>
</evidence>
<keyword evidence="9 14" id="KW-0067">ATP-binding</keyword>
<evidence type="ECO:0000313" key="20">
    <source>
        <dbReference type="EMBL" id="ACX96369.1"/>
    </source>
</evidence>
<dbReference type="FunFam" id="1.10.8.750:FF:000002">
    <property type="entry name" value="Phosphoribosylformylglycinamidine synthase"/>
    <property type="match status" value="1"/>
</dbReference>
<keyword evidence="21" id="KW-1185">Reference proteome</keyword>
<comment type="subcellular location">
    <subcellularLocation>
        <location evidence="1 14">Cytoplasm</location>
    </subcellularLocation>
</comment>
<accession>D0L0Z6</accession>
<sequence length="1307" mass="141210">MQIFFGNAAVSDFRLAKKLASIQAVAPSVTQISARFVHFAQVKPGAELSDAQTHVLHDLFNYGAALENWPDDVVSVTVAPRAGTRSPWSSKATEILHICGIDAVSRVERGIEYALVGLDALDRASREAASALLHDRMTETVFEDWGDAQTLFAHQPPAPLTEIALLQHGESALHDANQNLGLALSTEEITYLDGAYRELGRNPTDIELMMFAQANSEHCRHKIFNADWTIDGEEHDLSLFAMIRNTHRHNPNGTLSAYKDNAAVIAGWPGTRFAVDVDIGEYGQIDEPIHFLAKVETHNHPTAISPDPGAATGSGGEIRDEGATGRGGKPKAGLSGFSVSNLRIPGFEQPWEAMTPAGKPDRIVTALDIMLEGPIGAAAFNNEFGRPALAGYFRSFELQPTLTDGTHSTVRGYHKPIMIAGGLGAIRPGLVEKQPIADGDLLIVLGGPAMQIGLGGGAASSQTSGSGSAELDFASVQRANPEMQRRAQEVIDRCIALGDRNPLVSLHDVGAGGLSNAFPELVHDAGLGGDFNLRAIPNDEPGMSPLAIWCNESQERYVLAIRPASLPLFTELCERERAPFAVIGTATREQHLTVRDAHFDNAPIDLPMHTLFGHPPKMQRTAKSLHPHFARFKTDDIRLDEAINRVLSLPTVADKRFLITIGDRSVGGLVVRDQMVGPWQVPVADCAVTATDFYHETGEAMAMGERAPIAVLDAPASARMAIAEVLTNIAAAPIKSTADIKLSANWMAACGHPGEDAALYATVRTVGMEFCPALDIAIPVGKDSLSMKTRWAENGEAKEVVSPVSLVVTGFAPVKDIHAVLTPQIQPIDDAHLLLIDLGFGKNRLGGSALAQVFGQTGQTPPDIDAKPLKALFDTIQSLNGLGYLAAYHDRSDGGLLTTLLEMAFAGHCGLDIDCGPLGGDPLAALFNEEVGAVIQVRAKDLDFVRDQFAEAGLADALHDLGKPVKGDEVHIRWRGKSVFSAKRSELHRTWSKTSYLMASLRDNPDCAQSEYDGLLDESDAGLRAAKATFDVRENVAAPMILTGKRPKVAILREQGVNGEVEMAAAFDRAGFTAVDVHMSDLLAGRIDLADMQGLAACGGFSYGDVLGAGSGWAHAIRYNPRAFDAFSAFFNREDTFALGVCNGCQMLSQLHDIIPGAESWPRFERNVSEQFEARLSLVQIVQSPSILFADMEGSLLPITVAHGEGRVRYRNPVDAELAVNTLRYVDGYGIATETYPANPNGSLWGQTGFCTEDGRFNILMPHPERVWRRSQFSWAPDSWSQGAFDDHRTEDGPWLRMFRNARRWVG</sequence>
<dbReference type="FunFam" id="3.40.50.880:FF:000008">
    <property type="entry name" value="Phosphoribosylformylglycinamidine synthase"/>
    <property type="match status" value="1"/>
</dbReference>
<dbReference type="InterPro" id="IPR010073">
    <property type="entry name" value="PurL_large"/>
</dbReference>
<dbReference type="SUPFAM" id="SSF52317">
    <property type="entry name" value="Class I glutamine amidotransferase-like"/>
    <property type="match status" value="1"/>
</dbReference>
<evidence type="ECO:0000256" key="10">
    <source>
        <dbReference type="ARBA" id="ARBA00022842"/>
    </source>
</evidence>
<dbReference type="Gene3D" id="3.90.650.10">
    <property type="entry name" value="PurM-like C-terminal domain"/>
    <property type="match status" value="2"/>
</dbReference>
<dbReference type="CDD" id="cd02204">
    <property type="entry name" value="PurL_repeat2"/>
    <property type="match status" value="1"/>
</dbReference>
<dbReference type="NCBIfam" id="TIGR01735">
    <property type="entry name" value="FGAM_synt"/>
    <property type="match status" value="1"/>
</dbReference>
<dbReference type="SUPFAM" id="SSF109736">
    <property type="entry name" value="FGAM synthase PurL, linker domain"/>
    <property type="match status" value="1"/>
</dbReference>
<feature type="binding site" evidence="14">
    <location>
        <position position="685"/>
    </location>
    <ligand>
        <name>Mg(2+)</name>
        <dbReference type="ChEBI" id="CHEBI:18420"/>
    </ligand>
</feature>
<dbReference type="eggNOG" id="COG0047">
    <property type="taxonomic scope" value="Bacteria"/>
</dbReference>
<evidence type="ECO:0000256" key="9">
    <source>
        <dbReference type="ARBA" id="ARBA00022840"/>
    </source>
</evidence>
<feature type="domain" description="Phosphoribosylformylglycinamidine synthase linker" evidence="17">
    <location>
        <begin position="173"/>
        <end position="222"/>
    </location>
</feature>
<evidence type="ECO:0000256" key="7">
    <source>
        <dbReference type="ARBA" id="ARBA00022741"/>
    </source>
</evidence>
<dbReference type="EMBL" id="CP001801">
    <property type="protein sequence ID" value="ACX96369.1"/>
    <property type="molecule type" value="Genomic_DNA"/>
</dbReference>
<dbReference type="Gene3D" id="1.10.8.750">
    <property type="entry name" value="Phosphoribosylformylglycinamidine synthase, linker domain"/>
    <property type="match status" value="1"/>
</dbReference>
<evidence type="ECO:0000256" key="3">
    <source>
        <dbReference type="ARBA" id="ARBA00008608"/>
    </source>
</evidence>
<dbReference type="InterPro" id="IPR010918">
    <property type="entry name" value="PurM-like_C_dom"/>
</dbReference>
<dbReference type="SUPFAM" id="SSF55326">
    <property type="entry name" value="PurM N-terminal domain-like"/>
    <property type="match status" value="2"/>
</dbReference>
<evidence type="ECO:0000259" key="17">
    <source>
        <dbReference type="Pfam" id="PF18072"/>
    </source>
</evidence>
<feature type="active site" evidence="14">
    <location>
        <position position="1265"/>
    </location>
</feature>
<evidence type="ECO:0000256" key="13">
    <source>
        <dbReference type="ARBA" id="ARBA00057317"/>
    </source>
</evidence>
<dbReference type="STRING" id="555778.Hneap_1539"/>
<evidence type="ECO:0000313" key="21">
    <source>
        <dbReference type="Proteomes" id="UP000009102"/>
    </source>
</evidence>
<dbReference type="InterPro" id="IPR036604">
    <property type="entry name" value="PurS-like_sf"/>
</dbReference>
<dbReference type="InterPro" id="IPR040707">
    <property type="entry name" value="FGAR-AT_N"/>
</dbReference>
<evidence type="ECO:0000259" key="16">
    <source>
        <dbReference type="Pfam" id="PF02769"/>
    </source>
</evidence>
<dbReference type="GO" id="GO:0004642">
    <property type="term" value="F:phosphoribosylformylglycinamidine synthase activity"/>
    <property type="evidence" value="ECO:0007669"/>
    <property type="project" value="UniProtKB-UniRule"/>
</dbReference>
<evidence type="ECO:0000256" key="8">
    <source>
        <dbReference type="ARBA" id="ARBA00022755"/>
    </source>
</evidence>
<dbReference type="KEGG" id="hna:Hneap_1539"/>
<feature type="binding site" evidence="14">
    <location>
        <begin position="309"/>
        <end position="320"/>
    </location>
    <ligand>
        <name>ATP</name>
        <dbReference type="ChEBI" id="CHEBI:30616"/>
    </ligand>
</feature>
<name>D0L0Z6_HALNC</name>
<dbReference type="EC" id="6.3.5.3" evidence="14"/>
<dbReference type="PANTHER" id="PTHR10099">
    <property type="entry name" value="PHOSPHORIBOSYLFORMYLGLYCINAMIDINE SYNTHASE"/>
    <property type="match status" value="1"/>
</dbReference>
<dbReference type="GO" id="GO:0005737">
    <property type="term" value="C:cytoplasm"/>
    <property type="evidence" value="ECO:0007669"/>
    <property type="project" value="UniProtKB-SubCell"/>
</dbReference>
<dbReference type="GO" id="GO:0005524">
    <property type="term" value="F:ATP binding"/>
    <property type="evidence" value="ECO:0007669"/>
    <property type="project" value="UniProtKB-UniRule"/>
</dbReference>
<dbReference type="InterPro" id="IPR041609">
    <property type="entry name" value="PurL_linker"/>
</dbReference>
<evidence type="ECO:0000256" key="11">
    <source>
        <dbReference type="ARBA" id="ARBA00022962"/>
    </source>
</evidence>
<dbReference type="Pfam" id="PF18072">
    <property type="entry name" value="FGAR-AT_linker"/>
    <property type="match status" value="1"/>
</dbReference>
<keyword evidence="11 14" id="KW-0315">Glutamine amidotransferase</keyword>
<keyword evidence="5 14" id="KW-0436">Ligase</keyword>
<evidence type="ECO:0000256" key="4">
    <source>
        <dbReference type="ARBA" id="ARBA00022490"/>
    </source>
</evidence>
<dbReference type="Pfam" id="PF18076">
    <property type="entry name" value="FGAR-AT_N"/>
    <property type="match status" value="1"/>
</dbReference>
<dbReference type="Pfam" id="PF02769">
    <property type="entry name" value="AIRS_C"/>
    <property type="match status" value="2"/>
</dbReference>
<dbReference type="UniPathway" id="UPA00074">
    <property type="reaction ID" value="UER00128"/>
</dbReference>
<feature type="binding site" evidence="14">
    <location>
        <position position="724"/>
    </location>
    <ligand>
        <name>Mg(2+)</name>
        <dbReference type="ChEBI" id="CHEBI:18420"/>
    </ligand>
</feature>
<dbReference type="InterPro" id="IPR029062">
    <property type="entry name" value="Class_I_gatase-like"/>
</dbReference>
<feature type="binding site" evidence="14">
    <location>
        <position position="892"/>
    </location>
    <ligand>
        <name>ATP</name>
        <dbReference type="ChEBI" id="CHEBI:30616"/>
    </ligand>
</feature>
<evidence type="ECO:0000256" key="12">
    <source>
        <dbReference type="ARBA" id="ARBA00052585"/>
    </source>
</evidence>
<dbReference type="Gene3D" id="3.40.50.880">
    <property type="match status" value="1"/>
</dbReference>
<keyword evidence="10 14" id="KW-0460">Magnesium</keyword>
<dbReference type="MEROPS" id="C56.972"/>
<evidence type="ECO:0000256" key="1">
    <source>
        <dbReference type="ARBA" id="ARBA00004496"/>
    </source>
</evidence>
<dbReference type="InterPro" id="IPR036921">
    <property type="entry name" value="PurM-like_N_sf"/>
</dbReference>
<evidence type="ECO:0000256" key="5">
    <source>
        <dbReference type="ARBA" id="ARBA00022598"/>
    </source>
</evidence>
<dbReference type="InterPro" id="IPR036676">
    <property type="entry name" value="PurM-like_C_sf"/>
</dbReference>
<feature type="binding site" evidence="14">
    <location>
        <position position="728"/>
    </location>
    <ligand>
        <name>Mg(2+)</name>
        <dbReference type="ChEBI" id="CHEBI:18420"/>
    </ligand>
</feature>
<keyword evidence="8 14" id="KW-0658">Purine biosynthesis</keyword>
<comment type="function">
    <text evidence="13 14">Phosphoribosylformylglycinamidine synthase involved in the purines biosynthetic pathway. Catalyzes the ATP-dependent conversion of formylglycinamide ribonucleotide (FGAR) and glutamine to yield formylglycinamidine ribonucleotide (FGAM) and glutamate.</text>
</comment>
<dbReference type="CDD" id="cd02203">
    <property type="entry name" value="PurL_repeat1"/>
    <property type="match status" value="1"/>
</dbReference>
<comment type="subunit">
    <text evidence="14">Monomer.</text>
</comment>
<organism evidence="20 21">
    <name type="scientific">Halothiobacillus neapolitanus (strain ATCC 23641 / DSM 15147 / CIP 104769 / NCIMB 8539 / c2)</name>
    <name type="common">Thiobacillus neapolitanus</name>
    <dbReference type="NCBI Taxonomy" id="555778"/>
    <lineage>
        <taxon>Bacteria</taxon>
        <taxon>Pseudomonadati</taxon>
        <taxon>Pseudomonadota</taxon>
        <taxon>Gammaproteobacteria</taxon>
        <taxon>Chromatiales</taxon>
        <taxon>Halothiobacillaceae</taxon>
        <taxon>Halothiobacillus</taxon>
    </lineage>
</organism>
<dbReference type="FunFam" id="3.30.1330.10:FF:000005">
    <property type="entry name" value="Phosphoribosylformylglycinamidine synthase"/>
    <property type="match status" value="1"/>
</dbReference>
<evidence type="ECO:0000259" key="18">
    <source>
        <dbReference type="Pfam" id="PF18076"/>
    </source>
</evidence>
<feature type="domain" description="PurM-like C-terminal" evidence="16">
    <location>
        <begin position="438"/>
        <end position="595"/>
    </location>
</feature>
<comment type="caution">
    <text evidence="14">Lacks conserved residue(s) required for the propagation of feature annotation.</text>
</comment>
<dbReference type="GO" id="GO:0046872">
    <property type="term" value="F:metal ion binding"/>
    <property type="evidence" value="ECO:0007669"/>
    <property type="project" value="UniProtKB-KW"/>
</dbReference>
<dbReference type="Pfam" id="PF22689">
    <property type="entry name" value="FGAR-AT_PurM_N-like"/>
    <property type="match status" value="1"/>
</dbReference>
<dbReference type="PANTHER" id="PTHR10099:SF1">
    <property type="entry name" value="PHOSPHORIBOSYLFORMYLGLYCINAMIDINE SYNTHASE"/>
    <property type="match status" value="1"/>
</dbReference>
<evidence type="ECO:0000256" key="6">
    <source>
        <dbReference type="ARBA" id="ARBA00022723"/>
    </source>
</evidence>
<dbReference type="HOGENOM" id="CLU_001031_0_2_6"/>
<dbReference type="eggNOG" id="COG0046">
    <property type="taxonomic scope" value="Bacteria"/>
</dbReference>
<dbReference type="Pfam" id="PF13507">
    <property type="entry name" value="GATase_5"/>
    <property type="match status" value="1"/>
</dbReference>
<dbReference type="InterPro" id="IPR055181">
    <property type="entry name" value="FGAR-AT_PurM_N-like"/>
</dbReference>
<feature type="binding site" evidence="14">
    <location>
        <position position="684"/>
    </location>
    <ligand>
        <name>ATP</name>
        <dbReference type="ChEBI" id="CHEBI:30616"/>
    </ligand>
</feature>
<comment type="catalytic activity">
    <reaction evidence="12 14">
        <text>N(2)-formyl-N(1)-(5-phospho-beta-D-ribosyl)glycinamide + L-glutamine + ATP + H2O = 2-formamido-N(1)-(5-O-phospho-beta-D-ribosyl)acetamidine + L-glutamate + ADP + phosphate + H(+)</text>
        <dbReference type="Rhea" id="RHEA:17129"/>
        <dbReference type="ChEBI" id="CHEBI:15377"/>
        <dbReference type="ChEBI" id="CHEBI:15378"/>
        <dbReference type="ChEBI" id="CHEBI:29985"/>
        <dbReference type="ChEBI" id="CHEBI:30616"/>
        <dbReference type="ChEBI" id="CHEBI:43474"/>
        <dbReference type="ChEBI" id="CHEBI:58359"/>
        <dbReference type="ChEBI" id="CHEBI:147286"/>
        <dbReference type="ChEBI" id="CHEBI:147287"/>
        <dbReference type="ChEBI" id="CHEBI:456216"/>
        <dbReference type="EC" id="6.3.5.3"/>
    </reaction>
</comment>
<dbReference type="CDD" id="cd01740">
    <property type="entry name" value="GATase1_FGAR_AT"/>
    <property type="match status" value="1"/>
</dbReference>
<feature type="active site" description="Nucleophile" evidence="14">
    <location>
        <position position="1142"/>
    </location>
</feature>
<evidence type="ECO:0000259" key="19">
    <source>
        <dbReference type="Pfam" id="PF22689"/>
    </source>
</evidence>
<keyword evidence="6 14" id="KW-0479">Metal-binding</keyword>
<dbReference type="SUPFAM" id="SSF82697">
    <property type="entry name" value="PurS-like"/>
    <property type="match status" value="1"/>
</dbReference>
<dbReference type="SUPFAM" id="SSF56042">
    <property type="entry name" value="PurM C-terminal domain-like"/>
    <property type="match status" value="2"/>
</dbReference>
<dbReference type="NCBIfam" id="NF003672">
    <property type="entry name" value="PRK05297.1"/>
    <property type="match status" value="1"/>
</dbReference>
<feature type="domain" description="FGAR-AT PurM N-terminal-like" evidence="19">
    <location>
        <begin position="654"/>
        <end position="813"/>
    </location>
</feature>